<evidence type="ECO:0000259" key="13">
    <source>
        <dbReference type="Pfam" id="PF00593"/>
    </source>
</evidence>
<keyword evidence="7 11" id="KW-0798">TonB box</keyword>
<evidence type="ECO:0000256" key="1">
    <source>
        <dbReference type="ARBA" id="ARBA00004571"/>
    </source>
</evidence>
<dbReference type="InterPro" id="IPR012910">
    <property type="entry name" value="Plug_dom"/>
</dbReference>
<dbReference type="InterPro" id="IPR037066">
    <property type="entry name" value="Plug_dom_sf"/>
</dbReference>
<dbReference type="PANTHER" id="PTHR30069:SF53">
    <property type="entry name" value="COLICIN I RECEPTOR-RELATED"/>
    <property type="match status" value="1"/>
</dbReference>
<evidence type="ECO:0000256" key="7">
    <source>
        <dbReference type="ARBA" id="ARBA00023077"/>
    </source>
</evidence>
<dbReference type="Pfam" id="PF00593">
    <property type="entry name" value="TonB_dep_Rec_b-barrel"/>
    <property type="match status" value="1"/>
</dbReference>
<dbReference type="AlphaFoldDB" id="A0A7D4UP79"/>
<organism evidence="15 16">
    <name type="scientific">Mucilaginibacter mali</name>
    <dbReference type="NCBI Taxonomy" id="2740462"/>
    <lineage>
        <taxon>Bacteria</taxon>
        <taxon>Pseudomonadati</taxon>
        <taxon>Bacteroidota</taxon>
        <taxon>Sphingobacteriia</taxon>
        <taxon>Sphingobacteriales</taxon>
        <taxon>Sphingobacteriaceae</taxon>
        <taxon>Mucilaginibacter</taxon>
    </lineage>
</organism>
<sequence>MKKNCVYVVAGLGLAQLALLSTAARAQDTARVLQDVVITATKANQKQSQTGKVTTVITRQELERSSGKSVAQLLSEQAGIVINGANANPGLNKSVYMRGADNKHTLILLDGVLIFDPSNVGGAFDLRLLSVDQIDHIEILRGGQSTLYGSDAVAGVINIITKKDGTPTPGVNGVASAGSYGTVKGNIGLTAQVKNLSYNINYSHERSDGVSEAAQPATATSFYDKDGYSQDAVNAQFGIKITDKFKINPFVRFLQGKYNYDDGGYADGGSYFTSKHLNLGTNATYNTGKGLFNFNYSYENTDRSYVSPQYGASPYTGRLNFAELYYNHQITDHIKILGGIDNRNSRINAGGTARVDSSANLLGAYASVFLNDIGSFFNLEAGGRYSHHTKFGDNWTSSFTPSFNIIQDDKLKIFWTASTSFKAPDLSALYGQFGPNPALQPEKSREYEAGFSTSPVKQFNLRVDVYQRKVTNAIVYLYPQGYINQDKQDVKGIEVEPSATVGIFTLKGYYNYFEGKAISKNAAGAASELDYLYRRPGHTFGLFAGAQVSSKFYASLNYRHYSQRYDSFYNSATFATELQSLKGYGLLDGYAEYNLVGKKLKVFADVKNILNAKYAELYGYTALGTNFNAGLSFNIR</sequence>
<feature type="signal peptide" evidence="12">
    <location>
        <begin position="1"/>
        <end position="26"/>
    </location>
</feature>
<dbReference type="GO" id="GO:0009279">
    <property type="term" value="C:cell outer membrane"/>
    <property type="evidence" value="ECO:0007669"/>
    <property type="project" value="UniProtKB-SubCell"/>
</dbReference>
<dbReference type="InterPro" id="IPR036942">
    <property type="entry name" value="Beta-barrel_TonB_sf"/>
</dbReference>
<dbReference type="Pfam" id="PF07715">
    <property type="entry name" value="Plug"/>
    <property type="match status" value="1"/>
</dbReference>
<evidence type="ECO:0000256" key="8">
    <source>
        <dbReference type="ARBA" id="ARBA00023136"/>
    </source>
</evidence>
<evidence type="ECO:0000256" key="10">
    <source>
        <dbReference type="PROSITE-ProRule" id="PRU01360"/>
    </source>
</evidence>
<evidence type="ECO:0000256" key="9">
    <source>
        <dbReference type="ARBA" id="ARBA00023237"/>
    </source>
</evidence>
<dbReference type="CDD" id="cd01347">
    <property type="entry name" value="ligand_gated_channel"/>
    <property type="match status" value="1"/>
</dbReference>
<evidence type="ECO:0000256" key="2">
    <source>
        <dbReference type="ARBA" id="ARBA00022448"/>
    </source>
</evidence>
<dbReference type="Gene3D" id="2.40.170.20">
    <property type="entry name" value="TonB-dependent receptor, beta-barrel domain"/>
    <property type="match status" value="1"/>
</dbReference>
<keyword evidence="2 10" id="KW-0813">Transport</keyword>
<evidence type="ECO:0000256" key="3">
    <source>
        <dbReference type="ARBA" id="ARBA00022452"/>
    </source>
</evidence>
<dbReference type="GO" id="GO:0015889">
    <property type="term" value="P:cobalamin transport"/>
    <property type="evidence" value="ECO:0007669"/>
    <property type="project" value="TreeGrafter"/>
</dbReference>
<evidence type="ECO:0000256" key="5">
    <source>
        <dbReference type="ARBA" id="ARBA00022729"/>
    </source>
</evidence>
<accession>A0A7D4UP79</accession>
<dbReference type="GO" id="GO:0006811">
    <property type="term" value="P:monoatomic ion transport"/>
    <property type="evidence" value="ECO:0007669"/>
    <property type="project" value="UniProtKB-KW"/>
</dbReference>
<keyword evidence="6" id="KW-0406">Ion transport</keyword>
<proteinExistence type="inferred from homology"/>
<dbReference type="KEGG" id="mmab:HQ865_09500"/>
<keyword evidence="15" id="KW-0675">Receptor</keyword>
<protein>
    <submittedName>
        <fullName evidence="15">TonB-dependent receptor</fullName>
    </submittedName>
</protein>
<evidence type="ECO:0000259" key="14">
    <source>
        <dbReference type="Pfam" id="PF07715"/>
    </source>
</evidence>
<evidence type="ECO:0000313" key="16">
    <source>
        <dbReference type="Proteomes" id="UP000505355"/>
    </source>
</evidence>
<dbReference type="PROSITE" id="PS52016">
    <property type="entry name" value="TONB_DEPENDENT_REC_3"/>
    <property type="match status" value="1"/>
</dbReference>
<comment type="subcellular location">
    <subcellularLocation>
        <location evidence="1 10">Cell outer membrane</location>
        <topology evidence="1 10">Multi-pass membrane protein</topology>
    </subcellularLocation>
</comment>
<comment type="similarity">
    <text evidence="10 11">Belongs to the TonB-dependent receptor family.</text>
</comment>
<dbReference type="InterPro" id="IPR000531">
    <property type="entry name" value="Beta-barrel_TonB"/>
</dbReference>
<evidence type="ECO:0000313" key="15">
    <source>
        <dbReference type="EMBL" id="QKJ29980.1"/>
    </source>
</evidence>
<keyword evidence="5 12" id="KW-0732">Signal</keyword>
<reference evidence="15 16" key="1">
    <citation type="submission" date="2020-05" db="EMBL/GenBank/DDBJ databases">
        <title>Mucilaginibacter mali sp. nov.</title>
        <authorList>
            <person name="Kim H.S."/>
            <person name="Lee K.C."/>
            <person name="Suh M.K."/>
            <person name="Kim J.-S."/>
            <person name="Han K.-I."/>
            <person name="Eom M.K."/>
            <person name="Shin Y.K."/>
            <person name="Lee J.-S."/>
        </authorList>
    </citation>
    <scope>NUCLEOTIDE SEQUENCE [LARGE SCALE GENOMIC DNA]</scope>
    <source>
        <strain evidence="15 16">G2-14</strain>
    </source>
</reference>
<keyword evidence="4 10" id="KW-0812">Transmembrane</keyword>
<keyword evidence="8 10" id="KW-0472">Membrane</keyword>
<dbReference type="Proteomes" id="UP000505355">
    <property type="component" value="Chromosome"/>
</dbReference>
<keyword evidence="3 10" id="KW-1134">Transmembrane beta strand</keyword>
<gene>
    <name evidence="15" type="ORF">HQ865_09500</name>
</gene>
<feature type="domain" description="TonB-dependent receptor-like beta-barrel" evidence="13">
    <location>
        <begin position="258"/>
        <end position="609"/>
    </location>
</feature>
<dbReference type="EMBL" id="CP054139">
    <property type="protein sequence ID" value="QKJ29980.1"/>
    <property type="molecule type" value="Genomic_DNA"/>
</dbReference>
<evidence type="ECO:0000256" key="4">
    <source>
        <dbReference type="ARBA" id="ARBA00022692"/>
    </source>
</evidence>
<name>A0A7D4UP79_9SPHI</name>
<dbReference type="Gene3D" id="2.170.130.10">
    <property type="entry name" value="TonB-dependent receptor, plug domain"/>
    <property type="match status" value="1"/>
</dbReference>
<keyword evidence="9 10" id="KW-0998">Cell outer membrane</keyword>
<dbReference type="SUPFAM" id="SSF56935">
    <property type="entry name" value="Porins"/>
    <property type="match status" value="1"/>
</dbReference>
<dbReference type="PANTHER" id="PTHR30069">
    <property type="entry name" value="TONB-DEPENDENT OUTER MEMBRANE RECEPTOR"/>
    <property type="match status" value="1"/>
</dbReference>
<feature type="domain" description="TonB-dependent receptor plug" evidence="14">
    <location>
        <begin position="47"/>
        <end position="156"/>
    </location>
</feature>
<evidence type="ECO:0000256" key="6">
    <source>
        <dbReference type="ARBA" id="ARBA00023065"/>
    </source>
</evidence>
<evidence type="ECO:0000256" key="11">
    <source>
        <dbReference type="RuleBase" id="RU003357"/>
    </source>
</evidence>
<feature type="chain" id="PRO_5028990220" evidence="12">
    <location>
        <begin position="27"/>
        <end position="636"/>
    </location>
</feature>
<keyword evidence="16" id="KW-1185">Reference proteome</keyword>
<dbReference type="RefSeq" id="WP_173414670.1">
    <property type="nucleotide sequence ID" value="NZ_CP054139.1"/>
</dbReference>
<dbReference type="InterPro" id="IPR039426">
    <property type="entry name" value="TonB-dep_rcpt-like"/>
</dbReference>
<evidence type="ECO:0000256" key="12">
    <source>
        <dbReference type="SAM" id="SignalP"/>
    </source>
</evidence>